<dbReference type="PANTHER" id="PTHR32182">
    <property type="entry name" value="DNA REPLICATION AND REPAIR PROTEIN RECF"/>
    <property type="match status" value="1"/>
</dbReference>
<sequence>MNVNQLKLIHFRNYENTSFSFDSNCIHYLYGKNAQGKTNLIEAIYFLSHLHSFRTNQLSSLVMKENESLIIEAKVESNKQNEHLKVVVSHHKKHLFRFLNPVNKYSDFVGIVNAILFCPDDMMIFSQSPKFRRRFIDMELIKLSKTYTTTLSHYQKILKERNLALKQNEINDALIDIYTDQMIQDEKIILNQRNHFIEQLILKAKQIYPFFSSEKEIIDAKYETFVSIDDDLEENLIHAYQKSLAKDKLYHQTNLGIHKDDIQFLLNGSNINDVASQGQKRSFLLALKLGLAQIIYEKSHQYPILLLDDVFSELDDIRKKQLIQKLPLNMQIFITTTEWMDPSSFGSRPVKFYKIEKGSIKEVDHGR</sequence>
<dbReference type="Gene3D" id="1.20.1050.90">
    <property type="entry name" value="RecF/RecN/SMC, N-terminal domain"/>
    <property type="match status" value="1"/>
</dbReference>
<dbReference type="NCBIfam" id="TIGR00611">
    <property type="entry name" value="recf"/>
    <property type="match status" value="1"/>
</dbReference>
<dbReference type="Proteomes" id="UP001220658">
    <property type="component" value="Unassembled WGS sequence"/>
</dbReference>
<dbReference type="RefSeq" id="WP_087158239.1">
    <property type="nucleotide sequence ID" value="NZ_JACJIY010000007.1"/>
</dbReference>
<keyword evidence="7 12" id="KW-0227">DNA damage</keyword>
<keyword evidence="4 12" id="KW-0963">Cytoplasm</keyword>
<evidence type="ECO:0000256" key="3">
    <source>
        <dbReference type="ARBA" id="ARBA00020170"/>
    </source>
</evidence>
<evidence type="ECO:0000256" key="2">
    <source>
        <dbReference type="ARBA" id="ARBA00008016"/>
    </source>
</evidence>
<dbReference type="EMBL" id="JAQNCK010000003">
    <property type="protein sequence ID" value="MDC0827405.1"/>
    <property type="molecule type" value="Genomic_DNA"/>
</dbReference>
<dbReference type="GO" id="GO:0005524">
    <property type="term" value="F:ATP binding"/>
    <property type="evidence" value="ECO:0007669"/>
    <property type="project" value="UniProtKB-UniRule"/>
</dbReference>
<dbReference type="GO" id="GO:0003697">
    <property type="term" value="F:single-stranded DNA binding"/>
    <property type="evidence" value="ECO:0007669"/>
    <property type="project" value="UniProtKB-UniRule"/>
</dbReference>
<evidence type="ECO:0000313" key="16">
    <source>
        <dbReference type="EMBL" id="OUP61451.1"/>
    </source>
</evidence>
<comment type="subcellular location">
    <subcellularLocation>
        <location evidence="1 12 13">Cytoplasm</location>
    </subcellularLocation>
</comment>
<dbReference type="SUPFAM" id="SSF52540">
    <property type="entry name" value="P-loop containing nucleoside triphosphate hydrolases"/>
    <property type="match status" value="1"/>
</dbReference>
<gene>
    <name evidence="12 15" type="primary">recF</name>
    <name evidence="16" type="ORF">B5F14_02350</name>
    <name evidence="15" type="ORF">POG00_01630</name>
</gene>
<dbReference type="AlphaFoldDB" id="A0A1Y3VM11"/>
<proteinExistence type="inferred from homology"/>
<evidence type="ECO:0000313" key="17">
    <source>
        <dbReference type="Proteomes" id="UP000195447"/>
    </source>
</evidence>
<reference evidence="16" key="2">
    <citation type="journal article" date="2018" name="BMC Genomics">
        <title>Whole genome sequencing and function prediction of 133 gut anaerobes isolated from chicken caecum in pure cultures.</title>
        <authorList>
            <person name="Medvecky M."/>
            <person name="Cejkova D."/>
            <person name="Polansky O."/>
            <person name="Karasova D."/>
            <person name="Kubasova T."/>
            <person name="Cizek A."/>
            <person name="Rychlik I."/>
        </authorList>
    </citation>
    <scope>NUCLEOTIDE SEQUENCE</scope>
    <source>
        <strain evidence="16">An178</strain>
    </source>
</reference>
<name>A0A1Y3VM11_9FIRM</name>
<evidence type="ECO:0000256" key="7">
    <source>
        <dbReference type="ARBA" id="ARBA00022763"/>
    </source>
</evidence>
<evidence type="ECO:0000256" key="8">
    <source>
        <dbReference type="ARBA" id="ARBA00022840"/>
    </source>
</evidence>
<comment type="caution">
    <text evidence="16">The sequence shown here is derived from an EMBL/GenBank/DDBJ whole genome shotgun (WGS) entry which is preliminary data.</text>
</comment>
<dbReference type="InterPro" id="IPR027417">
    <property type="entry name" value="P-loop_NTPase"/>
</dbReference>
<accession>A0A1Y3VM11</accession>
<evidence type="ECO:0000256" key="12">
    <source>
        <dbReference type="HAMAP-Rule" id="MF_00365"/>
    </source>
</evidence>
<evidence type="ECO:0000256" key="4">
    <source>
        <dbReference type="ARBA" id="ARBA00022490"/>
    </source>
</evidence>
<dbReference type="GO" id="GO:0009432">
    <property type="term" value="P:SOS response"/>
    <property type="evidence" value="ECO:0007669"/>
    <property type="project" value="UniProtKB-UniRule"/>
</dbReference>
<dbReference type="GO" id="GO:0000731">
    <property type="term" value="P:DNA synthesis involved in DNA repair"/>
    <property type="evidence" value="ECO:0007669"/>
    <property type="project" value="TreeGrafter"/>
</dbReference>
<keyword evidence="5 12" id="KW-0235">DNA replication</keyword>
<dbReference type="GO" id="GO:0006260">
    <property type="term" value="P:DNA replication"/>
    <property type="evidence" value="ECO:0007669"/>
    <property type="project" value="UniProtKB-UniRule"/>
</dbReference>
<comment type="function">
    <text evidence="12 13">The RecF protein is involved in DNA metabolism; it is required for DNA replication and normal SOS inducibility. RecF binds preferentially to single-stranded, linear DNA. It also seems to bind ATP.</text>
</comment>
<keyword evidence="11 12" id="KW-0742">SOS response</keyword>
<evidence type="ECO:0000256" key="1">
    <source>
        <dbReference type="ARBA" id="ARBA00004496"/>
    </source>
</evidence>
<keyword evidence="10 12" id="KW-0234">DNA repair</keyword>
<dbReference type="InterPro" id="IPR018078">
    <property type="entry name" value="DNA-binding_RecF_CS"/>
</dbReference>
<dbReference type="Gene3D" id="3.40.50.300">
    <property type="entry name" value="P-loop containing nucleotide triphosphate hydrolases"/>
    <property type="match status" value="1"/>
</dbReference>
<dbReference type="PROSITE" id="PS00618">
    <property type="entry name" value="RECF_2"/>
    <property type="match status" value="1"/>
</dbReference>
<keyword evidence="9 12" id="KW-0238">DNA-binding</keyword>
<dbReference type="GO" id="GO:0005737">
    <property type="term" value="C:cytoplasm"/>
    <property type="evidence" value="ECO:0007669"/>
    <property type="project" value="UniProtKB-SubCell"/>
</dbReference>
<evidence type="ECO:0000313" key="15">
    <source>
        <dbReference type="EMBL" id="MDC0827405.1"/>
    </source>
</evidence>
<feature type="domain" description="RecF/RecN/SMC N-terminal" evidence="14">
    <location>
        <begin position="3"/>
        <end position="92"/>
    </location>
</feature>
<organism evidence="16 17">
    <name type="scientific">Faecalitalea cylindroides</name>
    <dbReference type="NCBI Taxonomy" id="39483"/>
    <lineage>
        <taxon>Bacteria</taxon>
        <taxon>Bacillati</taxon>
        <taxon>Bacillota</taxon>
        <taxon>Erysipelotrichia</taxon>
        <taxon>Erysipelotrichales</taxon>
        <taxon>Erysipelotrichaceae</taxon>
        <taxon>Faecalitalea</taxon>
    </lineage>
</organism>
<comment type="similarity">
    <text evidence="2 12 13">Belongs to the RecF family.</text>
</comment>
<dbReference type="HAMAP" id="MF_00365">
    <property type="entry name" value="RecF"/>
    <property type="match status" value="1"/>
</dbReference>
<dbReference type="EMBL" id="NFKM01000003">
    <property type="protein sequence ID" value="OUP61451.1"/>
    <property type="molecule type" value="Genomic_DNA"/>
</dbReference>
<keyword evidence="6 12" id="KW-0547">Nucleotide-binding</keyword>
<evidence type="ECO:0000256" key="6">
    <source>
        <dbReference type="ARBA" id="ARBA00022741"/>
    </source>
</evidence>
<evidence type="ECO:0000256" key="13">
    <source>
        <dbReference type="RuleBase" id="RU000578"/>
    </source>
</evidence>
<dbReference type="PANTHER" id="PTHR32182:SF0">
    <property type="entry name" value="DNA REPLICATION AND REPAIR PROTEIN RECF"/>
    <property type="match status" value="1"/>
</dbReference>
<keyword evidence="17" id="KW-1185">Reference proteome</keyword>
<dbReference type="InterPro" id="IPR042174">
    <property type="entry name" value="RecF_2"/>
</dbReference>
<evidence type="ECO:0000256" key="9">
    <source>
        <dbReference type="ARBA" id="ARBA00023125"/>
    </source>
</evidence>
<evidence type="ECO:0000256" key="11">
    <source>
        <dbReference type="ARBA" id="ARBA00023236"/>
    </source>
</evidence>
<keyword evidence="8 12" id="KW-0067">ATP-binding</keyword>
<dbReference type="InterPro" id="IPR001238">
    <property type="entry name" value="DNA-binding_RecF"/>
</dbReference>
<protein>
    <recommendedName>
        <fullName evidence="3 12">DNA replication and repair protein RecF</fullName>
    </recommendedName>
</protein>
<dbReference type="InterPro" id="IPR003395">
    <property type="entry name" value="RecF/RecN/SMC_N"/>
</dbReference>
<dbReference type="Pfam" id="PF02463">
    <property type="entry name" value="SMC_N"/>
    <property type="match status" value="1"/>
</dbReference>
<dbReference type="GO" id="GO:0006302">
    <property type="term" value="P:double-strand break repair"/>
    <property type="evidence" value="ECO:0007669"/>
    <property type="project" value="TreeGrafter"/>
</dbReference>
<dbReference type="Proteomes" id="UP000195447">
    <property type="component" value="Unassembled WGS sequence"/>
</dbReference>
<feature type="binding site" evidence="12">
    <location>
        <begin position="31"/>
        <end position="38"/>
    </location>
    <ligand>
        <name>ATP</name>
        <dbReference type="ChEBI" id="CHEBI:30616"/>
    </ligand>
</feature>
<reference evidence="17" key="1">
    <citation type="submission" date="2017-04" db="EMBL/GenBank/DDBJ databases">
        <title>Function of individual gut microbiota members based on whole genome sequencing of pure cultures obtained from chicken caecum.</title>
        <authorList>
            <person name="Medvecky M."/>
            <person name="Cejkova D."/>
            <person name="Polansky O."/>
            <person name="Karasova D."/>
            <person name="Kubasova T."/>
            <person name="Cizek A."/>
            <person name="Rychlik I."/>
        </authorList>
    </citation>
    <scope>NUCLEOTIDE SEQUENCE [LARGE SCALE GENOMIC DNA]</scope>
    <source>
        <strain evidence="17">An178</strain>
    </source>
</reference>
<evidence type="ECO:0000256" key="10">
    <source>
        <dbReference type="ARBA" id="ARBA00023204"/>
    </source>
</evidence>
<evidence type="ECO:0000259" key="14">
    <source>
        <dbReference type="Pfam" id="PF02463"/>
    </source>
</evidence>
<reference evidence="15" key="3">
    <citation type="submission" date="2023-01" db="EMBL/GenBank/DDBJ databases">
        <title>Human gut microbiome strain richness.</title>
        <authorList>
            <person name="Chen-Liaw A."/>
        </authorList>
    </citation>
    <scope>NUCLEOTIDE SEQUENCE</scope>
    <source>
        <strain evidence="15">D55st1_G4_D55t1_190419</strain>
    </source>
</reference>
<evidence type="ECO:0000256" key="5">
    <source>
        <dbReference type="ARBA" id="ARBA00022705"/>
    </source>
</evidence>